<organism evidence="2 3">
    <name type="scientific">Cellulophaga algicola (strain DSM 14237 / IC166 / ACAM 630)</name>
    <dbReference type="NCBI Taxonomy" id="688270"/>
    <lineage>
        <taxon>Bacteria</taxon>
        <taxon>Pseudomonadati</taxon>
        <taxon>Bacteroidota</taxon>
        <taxon>Flavobacteriia</taxon>
        <taxon>Flavobacteriales</taxon>
        <taxon>Flavobacteriaceae</taxon>
        <taxon>Cellulophaga</taxon>
    </lineage>
</organism>
<proteinExistence type="predicted"/>
<feature type="domain" description="Putative beta-lactamase-inhibitor-like PepSY-like" evidence="1">
    <location>
        <begin position="52"/>
        <end position="126"/>
    </location>
</feature>
<dbReference type="Proteomes" id="UP000008634">
    <property type="component" value="Chromosome"/>
</dbReference>
<dbReference type="InterPro" id="IPR021533">
    <property type="entry name" value="PepSY-like"/>
</dbReference>
<reference evidence="2 3" key="1">
    <citation type="journal article" date="2010" name="Stand. Genomic Sci.">
        <title>Complete genome sequence of Cellulophaga algicola type strain (IC166).</title>
        <authorList>
            <person name="Abt B."/>
            <person name="Lu M."/>
            <person name="Misra M."/>
            <person name="Han C."/>
            <person name="Nolan M."/>
            <person name="Lucas S."/>
            <person name="Hammon N."/>
            <person name="Deshpande S."/>
            <person name="Cheng J.F."/>
            <person name="Tapia R."/>
            <person name="Goodwin L."/>
            <person name="Pitluck S."/>
            <person name="Liolios K."/>
            <person name="Pagani I."/>
            <person name="Ivanova N."/>
            <person name="Mavromatis K."/>
            <person name="Ovchinikova G."/>
            <person name="Pati A."/>
            <person name="Chen A."/>
            <person name="Palaniappan K."/>
            <person name="Land M."/>
            <person name="Hauser L."/>
            <person name="Chang Y.J."/>
            <person name="Jeffries C.D."/>
            <person name="Detter J.C."/>
            <person name="Brambilla E."/>
            <person name="Rohde M."/>
            <person name="Tindall B.J."/>
            <person name="Goker M."/>
            <person name="Woyke T."/>
            <person name="Bristow J."/>
            <person name="Eisen J.A."/>
            <person name="Markowitz V."/>
            <person name="Hugenholtz P."/>
            <person name="Kyrpides N.C."/>
            <person name="Klenk H.P."/>
            <person name="Lapidus A."/>
        </authorList>
    </citation>
    <scope>NUCLEOTIDE SEQUENCE [LARGE SCALE GENOMIC DNA]</scope>
    <source>
        <strain evidence="3">DSM 14237 / IC166 / ACAM 630</strain>
    </source>
</reference>
<dbReference type="Pfam" id="PF11396">
    <property type="entry name" value="PepSY_like"/>
    <property type="match status" value="1"/>
</dbReference>
<dbReference type="AlphaFoldDB" id="E6XEG8"/>
<name>E6XEG8_CELAD</name>
<gene>
    <name evidence="2" type="ordered locus">Celal_2982</name>
</gene>
<evidence type="ECO:0000313" key="2">
    <source>
        <dbReference type="EMBL" id="ADV50258.1"/>
    </source>
</evidence>
<accession>E6XEG8</accession>
<dbReference type="EMBL" id="CP002453">
    <property type="protein sequence ID" value="ADV50258.1"/>
    <property type="molecule type" value="Genomic_DNA"/>
</dbReference>
<dbReference type="STRING" id="688270.Celal_2982"/>
<dbReference type="HOGENOM" id="CLU_133145_2_0_10"/>
<dbReference type="SUPFAM" id="SSF160574">
    <property type="entry name" value="BT0923-like"/>
    <property type="match status" value="1"/>
</dbReference>
<protein>
    <recommendedName>
        <fullName evidence="1">Putative beta-lactamase-inhibitor-like PepSY-like domain-containing protein</fullName>
    </recommendedName>
</protein>
<evidence type="ECO:0000313" key="3">
    <source>
        <dbReference type="Proteomes" id="UP000008634"/>
    </source>
</evidence>
<evidence type="ECO:0000259" key="1">
    <source>
        <dbReference type="Pfam" id="PF11396"/>
    </source>
</evidence>
<dbReference type="Gene3D" id="3.10.450.360">
    <property type="match status" value="1"/>
</dbReference>
<keyword evidence="3" id="KW-1185">Reference proteome</keyword>
<sequence>MLYAAIESKQDLPGKKILESFEIKFPEALYATWTLKNNTIWEASFLWEKKEHTALFSSGGQWIETHSYLPLGTVPMVVQKKFNKDYPRNQVKHIFILRKPEGVFYEFLIRLGNKQYKVRYNSNGEMKEQLFV</sequence>
<dbReference type="KEGG" id="cao:Celal_2982"/>